<evidence type="ECO:0000313" key="7">
    <source>
        <dbReference type="Proteomes" id="UP000030710"/>
    </source>
</evidence>
<dbReference type="Gene3D" id="1.10.10.10">
    <property type="entry name" value="Winged helix-like DNA-binding domain superfamily/Winged helix DNA-binding domain"/>
    <property type="match status" value="1"/>
</dbReference>
<dbReference type="RefSeq" id="WP_021053889.1">
    <property type="nucleotide sequence ID" value="NZ_KE356561.1"/>
</dbReference>
<reference evidence="6 7" key="1">
    <citation type="journal article" date="2013" name="PLoS ONE">
        <title>Assembly-driven community genomics of a hypersaline microbial ecosystem.</title>
        <authorList>
            <person name="Podell S."/>
            <person name="Ugalde J.A."/>
            <person name="Narasingarao P."/>
            <person name="Banfield J.F."/>
            <person name="Heidelberg K.B."/>
            <person name="Allen E.E."/>
        </authorList>
    </citation>
    <scope>NUCLEOTIDE SEQUENCE [LARGE SCALE GENOMIC DNA]</scope>
    <source>
        <strain evidence="7">J07HQW2</strain>
    </source>
</reference>
<dbReference type="AlphaFoldDB" id="U1NCK5"/>
<accession>U1NCK5</accession>
<dbReference type="GO" id="GO:0003700">
    <property type="term" value="F:DNA-binding transcription factor activity"/>
    <property type="evidence" value="ECO:0007669"/>
    <property type="project" value="TreeGrafter"/>
</dbReference>
<sequence length="257" mass="28006">MKKQAGNLPDAVSTAKTLFDIVQCVKSSNGLTVTAVAAELDYAKSTVHRHLRTLEELGYVVEEPDGFHVGLRFLDIGQHARDCRPGFDLAHDMVDELAQETDERAQFLVEEHGEAVYLARSAGDRAVQTDPGVGSRIPLHATAAGKAILSALHEDRLFEIIEQTTFDPITDATVTNQETLLAELDKIRRRGYSFNRQENLDGLHAVGVPVQGTGDDVIGALSVSGPSHRLKGEWLEKELPDLLLGAANELELNIAHS</sequence>
<dbReference type="GO" id="GO:0003677">
    <property type="term" value="F:DNA binding"/>
    <property type="evidence" value="ECO:0007669"/>
    <property type="project" value="UniProtKB-KW"/>
</dbReference>
<evidence type="ECO:0000313" key="6">
    <source>
        <dbReference type="EMBL" id="ERG94398.1"/>
    </source>
</evidence>
<feature type="domain" description="HTH iclR-type" evidence="4">
    <location>
        <begin position="12"/>
        <end position="71"/>
    </location>
</feature>
<dbReference type="InterPro" id="IPR036390">
    <property type="entry name" value="WH_DNA-bd_sf"/>
</dbReference>
<keyword evidence="1" id="KW-0805">Transcription regulation</keyword>
<dbReference type="SMART" id="SM00346">
    <property type="entry name" value="HTH_ICLR"/>
    <property type="match status" value="1"/>
</dbReference>
<dbReference type="InterPro" id="IPR050707">
    <property type="entry name" value="HTH_MetabolicPath_Reg"/>
</dbReference>
<feature type="domain" description="IclR-ED" evidence="5">
    <location>
        <begin position="72"/>
        <end position="256"/>
    </location>
</feature>
<dbReference type="Gene3D" id="3.30.450.40">
    <property type="match status" value="1"/>
</dbReference>
<dbReference type="HOGENOM" id="CLU_062618_6_1_2"/>
<dbReference type="InterPro" id="IPR005471">
    <property type="entry name" value="Tscrpt_reg_IclR_N"/>
</dbReference>
<dbReference type="InterPro" id="IPR014757">
    <property type="entry name" value="Tscrpt_reg_IclR_C"/>
</dbReference>
<evidence type="ECO:0000259" key="5">
    <source>
        <dbReference type="PROSITE" id="PS51078"/>
    </source>
</evidence>
<keyword evidence="2" id="KW-0238">DNA-binding</keyword>
<dbReference type="SUPFAM" id="SSF55781">
    <property type="entry name" value="GAF domain-like"/>
    <property type="match status" value="1"/>
</dbReference>
<name>U1NCK5_9EURY</name>
<gene>
    <name evidence="6" type="ORF">J07HQW2_00832</name>
</gene>
<organism evidence="6 7">
    <name type="scientific">Haloquadratum walsbyi J07HQW2</name>
    <dbReference type="NCBI Taxonomy" id="1238425"/>
    <lineage>
        <taxon>Archaea</taxon>
        <taxon>Methanobacteriati</taxon>
        <taxon>Methanobacteriota</taxon>
        <taxon>Stenosarchaea group</taxon>
        <taxon>Halobacteria</taxon>
        <taxon>Halobacteriales</taxon>
        <taxon>Haloferacaceae</taxon>
        <taxon>Haloquadratum</taxon>
    </lineage>
</organism>
<dbReference type="EMBL" id="KE356561">
    <property type="protein sequence ID" value="ERG94398.1"/>
    <property type="molecule type" value="Genomic_DNA"/>
</dbReference>
<dbReference type="Pfam" id="PF09339">
    <property type="entry name" value="HTH_IclR"/>
    <property type="match status" value="1"/>
</dbReference>
<dbReference type="GO" id="GO:0045892">
    <property type="term" value="P:negative regulation of DNA-templated transcription"/>
    <property type="evidence" value="ECO:0007669"/>
    <property type="project" value="TreeGrafter"/>
</dbReference>
<evidence type="ECO:0000256" key="2">
    <source>
        <dbReference type="ARBA" id="ARBA00023125"/>
    </source>
</evidence>
<dbReference type="eggNOG" id="arCOG02798">
    <property type="taxonomic scope" value="Archaea"/>
</dbReference>
<dbReference type="SUPFAM" id="SSF46785">
    <property type="entry name" value="Winged helix' DNA-binding domain"/>
    <property type="match status" value="1"/>
</dbReference>
<evidence type="ECO:0000256" key="1">
    <source>
        <dbReference type="ARBA" id="ARBA00023015"/>
    </source>
</evidence>
<proteinExistence type="predicted"/>
<dbReference type="PROSITE" id="PS51078">
    <property type="entry name" value="ICLR_ED"/>
    <property type="match status" value="1"/>
</dbReference>
<keyword evidence="3" id="KW-0804">Transcription</keyword>
<evidence type="ECO:0000256" key="3">
    <source>
        <dbReference type="ARBA" id="ARBA00023163"/>
    </source>
</evidence>
<dbReference type="Pfam" id="PF01614">
    <property type="entry name" value="IclR_C"/>
    <property type="match status" value="1"/>
</dbReference>
<dbReference type="Proteomes" id="UP000030710">
    <property type="component" value="Unassembled WGS sequence"/>
</dbReference>
<dbReference type="STRING" id="1238425.J07HQW2_00832"/>
<dbReference type="CDD" id="cd00090">
    <property type="entry name" value="HTH_ARSR"/>
    <property type="match status" value="1"/>
</dbReference>
<dbReference type="PROSITE" id="PS51077">
    <property type="entry name" value="HTH_ICLR"/>
    <property type="match status" value="1"/>
</dbReference>
<dbReference type="PANTHER" id="PTHR30136:SF35">
    <property type="entry name" value="HTH-TYPE TRANSCRIPTIONAL REGULATOR RV1719"/>
    <property type="match status" value="1"/>
</dbReference>
<dbReference type="InterPro" id="IPR036388">
    <property type="entry name" value="WH-like_DNA-bd_sf"/>
</dbReference>
<protein>
    <submittedName>
        <fullName evidence="6">Transcriptional regulator</fullName>
    </submittedName>
</protein>
<evidence type="ECO:0000259" key="4">
    <source>
        <dbReference type="PROSITE" id="PS51077"/>
    </source>
</evidence>
<dbReference type="PANTHER" id="PTHR30136">
    <property type="entry name" value="HELIX-TURN-HELIX TRANSCRIPTIONAL REGULATOR, ICLR FAMILY"/>
    <property type="match status" value="1"/>
</dbReference>
<dbReference type="InterPro" id="IPR011991">
    <property type="entry name" value="ArsR-like_HTH"/>
</dbReference>
<dbReference type="InterPro" id="IPR029016">
    <property type="entry name" value="GAF-like_dom_sf"/>
</dbReference>